<evidence type="ECO:0000256" key="1">
    <source>
        <dbReference type="SAM" id="MobiDB-lite"/>
    </source>
</evidence>
<evidence type="ECO:0000313" key="2">
    <source>
        <dbReference type="EMBL" id="GMH06018.1"/>
    </source>
</evidence>
<proteinExistence type="predicted"/>
<feature type="compositionally biased region" description="Polar residues" evidence="1">
    <location>
        <begin position="135"/>
        <end position="146"/>
    </location>
</feature>
<organism evidence="2 3">
    <name type="scientific">Nepenthes gracilis</name>
    <name type="common">Slender pitcher plant</name>
    <dbReference type="NCBI Taxonomy" id="150966"/>
    <lineage>
        <taxon>Eukaryota</taxon>
        <taxon>Viridiplantae</taxon>
        <taxon>Streptophyta</taxon>
        <taxon>Embryophyta</taxon>
        <taxon>Tracheophyta</taxon>
        <taxon>Spermatophyta</taxon>
        <taxon>Magnoliopsida</taxon>
        <taxon>eudicotyledons</taxon>
        <taxon>Gunneridae</taxon>
        <taxon>Pentapetalae</taxon>
        <taxon>Caryophyllales</taxon>
        <taxon>Nepenthaceae</taxon>
        <taxon>Nepenthes</taxon>
    </lineage>
</organism>
<keyword evidence="3" id="KW-1185">Reference proteome</keyword>
<evidence type="ECO:0000313" key="3">
    <source>
        <dbReference type="Proteomes" id="UP001279734"/>
    </source>
</evidence>
<reference evidence="2" key="1">
    <citation type="submission" date="2023-05" db="EMBL/GenBank/DDBJ databases">
        <title>Nepenthes gracilis genome sequencing.</title>
        <authorList>
            <person name="Fukushima K."/>
        </authorList>
    </citation>
    <scope>NUCLEOTIDE SEQUENCE</scope>
    <source>
        <strain evidence="2">SING2019-196</strain>
    </source>
</reference>
<protein>
    <submittedName>
        <fullName evidence="2">Uncharacterized protein</fullName>
    </submittedName>
</protein>
<name>A0AAD3S7M3_NEPGR</name>
<dbReference type="Proteomes" id="UP001279734">
    <property type="component" value="Unassembled WGS sequence"/>
</dbReference>
<comment type="caution">
    <text evidence="2">The sequence shown here is derived from an EMBL/GenBank/DDBJ whole genome shotgun (WGS) entry which is preliminary data.</text>
</comment>
<dbReference type="AlphaFoldDB" id="A0AAD3S7M3"/>
<gene>
    <name evidence="2" type="ORF">Nepgr_007858</name>
</gene>
<sequence length="158" mass="18057">MTKTPSNSRLHVITNTHQPFHIQQRQGVPATYQPTTLRHSAYKAVTLQNRPNQSSFLQHPPLHPSALLRLAKADGSKEPNPSTQSSLLLNNVYRPEEAASIWIEHRFKSSNILSQSTLVKGKLQLLPNRWKIQHHQQPTRSPTTNYCDKFEPTALQQR</sequence>
<feature type="region of interest" description="Disordered" evidence="1">
    <location>
        <begin position="133"/>
        <end position="158"/>
    </location>
</feature>
<accession>A0AAD3S7M3</accession>
<dbReference type="EMBL" id="BSYO01000006">
    <property type="protein sequence ID" value="GMH06018.1"/>
    <property type="molecule type" value="Genomic_DNA"/>
</dbReference>